<dbReference type="GO" id="GO:0033214">
    <property type="term" value="P:siderophore-iron import into cell"/>
    <property type="evidence" value="ECO:0007669"/>
    <property type="project" value="TreeGrafter"/>
</dbReference>
<dbReference type="RefSeq" id="WP_139457179.1">
    <property type="nucleotide sequence ID" value="NZ_VDCH01000016.1"/>
</dbReference>
<evidence type="ECO:0000313" key="9">
    <source>
        <dbReference type="EMBL" id="TNJ38622.1"/>
    </source>
</evidence>
<keyword evidence="6 8" id="KW-1133">Transmembrane helix</keyword>
<dbReference type="InterPro" id="IPR037294">
    <property type="entry name" value="ABC_BtuC-like"/>
</dbReference>
<evidence type="ECO:0000256" key="2">
    <source>
        <dbReference type="ARBA" id="ARBA00007935"/>
    </source>
</evidence>
<evidence type="ECO:0000313" key="10">
    <source>
        <dbReference type="Proteomes" id="UP000308271"/>
    </source>
</evidence>
<comment type="subcellular location">
    <subcellularLocation>
        <location evidence="1">Cell membrane</location>
        <topology evidence="1">Multi-pass membrane protein</topology>
    </subcellularLocation>
</comment>
<dbReference type="CDD" id="cd06550">
    <property type="entry name" value="TM_ABC_iron-siderophores_like"/>
    <property type="match status" value="1"/>
</dbReference>
<feature type="transmembrane region" description="Helical" evidence="8">
    <location>
        <begin position="143"/>
        <end position="164"/>
    </location>
</feature>
<feature type="transmembrane region" description="Helical" evidence="8">
    <location>
        <begin position="33"/>
        <end position="53"/>
    </location>
</feature>
<dbReference type="GO" id="GO:0022857">
    <property type="term" value="F:transmembrane transporter activity"/>
    <property type="evidence" value="ECO:0007669"/>
    <property type="project" value="InterPro"/>
</dbReference>
<name>A0A5C4S5W6_CHLTI</name>
<feature type="transmembrane region" description="Helical" evidence="8">
    <location>
        <begin position="60"/>
        <end position="78"/>
    </location>
</feature>
<gene>
    <name evidence="9" type="ORF">FGF66_08245</name>
</gene>
<sequence>MKGVSLILVCFAALCGVSVLSLGIGRYPVSPPAILSWLFTGASADANLPVVLLNIRLPRLIAAIAAGGALSLAGAAYQGLFRNPMVSPDILGVSSGSGFGAALGILFSLPVAAVQAISFAGGITAVLAAVLVSRAIGRSSDSVLVLVLSGIVISSLFGALLSLLKYIADPLDKLPAITYWLMGSFADIRTGELGTAVAMVLAGAIPLLLVSWRLNVLSFGEEEARSLGLHTGRMRVAVILCATLVTASMISVCGIIGWVGLVVPHISRFLAGANHRRLMPVSFLVGAAFMVAVDTVARSAASVEIPVGIITAVLGAPFFIWIMKRSSVRAW</sequence>
<keyword evidence="3" id="KW-0813">Transport</keyword>
<evidence type="ECO:0000256" key="8">
    <source>
        <dbReference type="SAM" id="Phobius"/>
    </source>
</evidence>
<feature type="transmembrane region" description="Helical" evidence="8">
    <location>
        <begin position="116"/>
        <end position="137"/>
    </location>
</feature>
<dbReference type="GO" id="GO:0005886">
    <property type="term" value="C:plasma membrane"/>
    <property type="evidence" value="ECO:0007669"/>
    <property type="project" value="UniProtKB-SubCell"/>
</dbReference>
<proteinExistence type="inferred from homology"/>
<keyword evidence="5 8" id="KW-0812">Transmembrane</keyword>
<feature type="transmembrane region" description="Helical" evidence="8">
    <location>
        <begin position="303"/>
        <end position="323"/>
    </location>
</feature>
<dbReference type="Proteomes" id="UP000308271">
    <property type="component" value="Unassembled WGS sequence"/>
</dbReference>
<dbReference type="InterPro" id="IPR000522">
    <property type="entry name" value="ABC_transptr_permease_BtuC"/>
</dbReference>
<dbReference type="Pfam" id="PF01032">
    <property type="entry name" value="FecCD"/>
    <property type="match status" value="1"/>
</dbReference>
<dbReference type="FunFam" id="1.10.3470.10:FF:000001">
    <property type="entry name" value="Vitamin B12 ABC transporter permease BtuC"/>
    <property type="match status" value="1"/>
</dbReference>
<evidence type="ECO:0000256" key="5">
    <source>
        <dbReference type="ARBA" id="ARBA00022692"/>
    </source>
</evidence>
<comment type="caution">
    <text evidence="9">The sequence shown here is derived from an EMBL/GenBank/DDBJ whole genome shotgun (WGS) entry which is preliminary data.</text>
</comment>
<keyword evidence="10" id="KW-1185">Reference proteome</keyword>
<dbReference type="Gene3D" id="1.10.3470.10">
    <property type="entry name" value="ABC transporter involved in vitamin B12 uptake, BtuC"/>
    <property type="match status" value="1"/>
</dbReference>
<keyword evidence="7 8" id="KW-0472">Membrane</keyword>
<evidence type="ECO:0000256" key="4">
    <source>
        <dbReference type="ARBA" id="ARBA00022475"/>
    </source>
</evidence>
<comment type="similarity">
    <text evidence="2">Belongs to the binding-protein-dependent transport system permease family. FecCD subfamily.</text>
</comment>
<evidence type="ECO:0000256" key="6">
    <source>
        <dbReference type="ARBA" id="ARBA00022989"/>
    </source>
</evidence>
<accession>A0A5C4S5W6</accession>
<evidence type="ECO:0000256" key="7">
    <source>
        <dbReference type="ARBA" id="ARBA00023136"/>
    </source>
</evidence>
<dbReference type="AlphaFoldDB" id="A0A5C4S5W6"/>
<dbReference type="SUPFAM" id="SSF81345">
    <property type="entry name" value="ABC transporter involved in vitamin B12 uptake, BtuC"/>
    <property type="match status" value="1"/>
</dbReference>
<organism evidence="9 10">
    <name type="scientific">Chlorobaculum thiosulfatiphilum</name>
    <name type="common">Chlorobium limicola f.sp. thiosulfatophilum</name>
    <dbReference type="NCBI Taxonomy" id="115852"/>
    <lineage>
        <taxon>Bacteria</taxon>
        <taxon>Pseudomonadati</taxon>
        <taxon>Chlorobiota</taxon>
        <taxon>Chlorobiia</taxon>
        <taxon>Chlorobiales</taxon>
        <taxon>Chlorobiaceae</taxon>
        <taxon>Chlorobaculum</taxon>
    </lineage>
</organism>
<feature type="transmembrane region" description="Helical" evidence="8">
    <location>
        <begin position="193"/>
        <end position="214"/>
    </location>
</feature>
<dbReference type="PANTHER" id="PTHR30472:SF70">
    <property type="entry name" value="MOLYBDATE IMPORT SYSTEM PERMEASE PROTEIN MOLB"/>
    <property type="match status" value="1"/>
</dbReference>
<keyword evidence="4" id="KW-1003">Cell membrane</keyword>
<dbReference type="PANTHER" id="PTHR30472">
    <property type="entry name" value="FERRIC ENTEROBACTIN TRANSPORT SYSTEM PERMEASE PROTEIN"/>
    <property type="match status" value="1"/>
</dbReference>
<dbReference type="OrthoDB" id="9811721at2"/>
<evidence type="ECO:0000256" key="1">
    <source>
        <dbReference type="ARBA" id="ARBA00004651"/>
    </source>
</evidence>
<reference evidence="9 10" key="1">
    <citation type="submission" date="2019-05" db="EMBL/GenBank/DDBJ databases">
        <title>Draft Whole-Genome sequence of the green sulfur bacterium Chlorobaculum thiosulfatiphilum DSM 249.</title>
        <authorList>
            <person name="Meyer T.E."/>
            <person name="Kyndt J.A."/>
        </authorList>
    </citation>
    <scope>NUCLEOTIDE SEQUENCE [LARGE SCALE GENOMIC DNA]</scope>
    <source>
        <strain evidence="9 10">DSM 249</strain>
    </source>
</reference>
<evidence type="ECO:0000256" key="3">
    <source>
        <dbReference type="ARBA" id="ARBA00022448"/>
    </source>
</evidence>
<protein>
    <submittedName>
        <fullName evidence="9">Iron ABC transporter permease</fullName>
    </submittedName>
</protein>
<dbReference type="EMBL" id="VDCH01000016">
    <property type="protein sequence ID" value="TNJ38622.1"/>
    <property type="molecule type" value="Genomic_DNA"/>
</dbReference>
<feature type="transmembrane region" description="Helical" evidence="8">
    <location>
        <begin position="234"/>
        <end position="266"/>
    </location>
</feature>